<dbReference type="GO" id="GO:0016811">
    <property type="term" value="F:hydrolase activity, acting on carbon-nitrogen (but not peptide) bonds, in linear amides"/>
    <property type="evidence" value="ECO:0007669"/>
    <property type="project" value="TreeGrafter"/>
</dbReference>
<protein>
    <submittedName>
        <fullName evidence="2">GlcNAc-PI de-N-acetylase</fullName>
    </submittedName>
</protein>
<dbReference type="InterPro" id="IPR003737">
    <property type="entry name" value="GlcNAc_PI_deacetylase-related"/>
</dbReference>
<dbReference type="EMBL" id="JYNX01000036">
    <property type="protein sequence ID" value="KMO79277.1"/>
    <property type="molecule type" value="Genomic_DNA"/>
</dbReference>
<dbReference type="Gene3D" id="3.40.50.10320">
    <property type="entry name" value="LmbE-like"/>
    <property type="match status" value="1"/>
</dbReference>
<comment type="caution">
    <text evidence="2">The sequence shown here is derived from an EMBL/GenBank/DDBJ whole genome shotgun (WGS) entry which is preliminary data.</text>
</comment>
<dbReference type="PATRIC" id="fig|1800.3.peg.2825"/>
<organism evidence="2 3">
    <name type="scientific">Mycolicibacterium chubuense</name>
    <name type="common">Mycobacterium chubuense</name>
    <dbReference type="NCBI Taxonomy" id="1800"/>
    <lineage>
        <taxon>Bacteria</taxon>
        <taxon>Bacillati</taxon>
        <taxon>Actinomycetota</taxon>
        <taxon>Actinomycetes</taxon>
        <taxon>Mycobacteriales</taxon>
        <taxon>Mycobacteriaceae</taxon>
        <taxon>Mycolicibacterium</taxon>
    </lineage>
</organism>
<dbReference type="PANTHER" id="PTHR12993">
    <property type="entry name" value="N-ACETYLGLUCOSAMINYL-PHOSPHATIDYLINOSITOL DE-N-ACETYLASE-RELATED"/>
    <property type="match status" value="1"/>
</dbReference>
<evidence type="ECO:0000313" key="2">
    <source>
        <dbReference type="EMBL" id="KMO79277.1"/>
    </source>
</evidence>
<sequence length="223" mass="24500">MDPFPDDWVTAAVLVAHPDDPEWGCAAAVAKWTATGKVVRYFIASRGEAGIPSLSPVETARIRDSEQRRAAAIVGVDEVHFGDHPDGRIRATEGLRRDIGDWLDVMRPDVAVTEFGGAQWAPGQPNHRDHIEFFDAVRDAYDRMTHPPRWLFAVGPDGTHAEVVDGFLDVAAQAIGAHARYLRELEPDLPVADHARRVVDATIGHDDAGARIVTFRQHRPAPS</sequence>
<dbReference type="Proteomes" id="UP000036176">
    <property type="component" value="Unassembled WGS sequence"/>
</dbReference>
<evidence type="ECO:0000313" key="3">
    <source>
        <dbReference type="Proteomes" id="UP000036176"/>
    </source>
</evidence>
<dbReference type="OrthoDB" id="3514174at2"/>
<dbReference type="PANTHER" id="PTHR12993:SF28">
    <property type="entry name" value="LMBE FAMILY PROTEIN"/>
    <property type="match status" value="1"/>
</dbReference>
<keyword evidence="1" id="KW-0862">Zinc</keyword>
<dbReference type="Pfam" id="PF02585">
    <property type="entry name" value="PIG-L"/>
    <property type="match status" value="1"/>
</dbReference>
<dbReference type="RefSeq" id="WP_048418802.1">
    <property type="nucleotide sequence ID" value="NZ_JYNX01000036.1"/>
</dbReference>
<dbReference type="GO" id="GO:0016137">
    <property type="term" value="P:glycoside metabolic process"/>
    <property type="evidence" value="ECO:0007669"/>
    <property type="project" value="UniProtKB-ARBA"/>
</dbReference>
<reference evidence="2 3" key="1">
    <citation type="journal article" date="2015" name="Genome Biol. Evol.">
        <title>Characterization of Three Mycobacterium spp. with Potential Use in Bioremediation by Genome Sequencing and Comparative Genomics.</title>
        <authorList>
            <person name="Das S."/>
            <person name="Pettersson B.M."/>
            <person name="Behra P.R."/>
            <person name="Ramesh M."/>
            <person name="Dasgupta S."/>
            <person name="Bhattacharya A."/>
            <person name="Kirsebom L.A."/>
        </authorList>
    </citation>
    <scope>NUCLEOTIDE SEQUENCE [LARGE SCALE GENOMIC DNA]</scope>
    <source>
        <strain evidence="2 3">DSM 44219</strain>
    </source>
</reference>
<proteinExistence type="predicted"/>
<name>A0A0J6WC40_MYCCU</name>
<keyword evidence="3" id="KW-1185">Reference proteome</keyword>
<dbReference type="InterPro" id="IPR024078">
    <property type="entry name" value="LmbE-like_dom_sf"/>
</dbReference>
<dbReference type="SUPFAM" id="SSF102588">
    <property type="entry name" value="LmbE-like"/>
    <property type="match status" value="1"/>
</dbReference>
<dbReference type="AlphaFoldDB" id="A0A0J6WC40"/>
<accession>A0A0J6WC40</accession>
<gene>
    <name evidence="2" type="ORF">MCHUDSM44219_02819</name>
</gene>
<evidence type="ECO:0000256" key="1">
    <source>
        <dbReference type="ARBA" id="ARBA00022833"/>
    </source>
</evidence>